<dbReference type="PANTHER" id="PTHR31672">
    <property type="entry name" value="BNACNNG10540D PROTEIN"/>
    <property type="match status" value="1"/>
</dbReference>
<dbReference type="InterPro" id="IPR017451">
    <property type="entry name" value="F-box-assoc_interact_dom"/>
</dbReference>
<dbReference type="NCBIfam" id="TIGR01640">
    <property type="entry name" value="F_box_assoc_1"/>
    <property type="match status" value="1"/>
</dbReference>
<dbReference type="SMART" id="SM00256">
    <property type="entry name" value="FBOX"/>
    <property type="match status" value="1"/>
</dbReference>
<dbReference type="Pfam" id="PF08268">
    <property type="entry name" value="FBA_3"/>
    <property type="match status" value="1"/>
</dbReference>
<evidence type="ECO:0000259" key="1">
    <source>
        <dbReference type="PROSITE" id="PS50181"/>
    </source>
</evidence>
<evidence type="ECO:0000313" key="2">
    <source>
        <dbReference type="EMBL" id="KAL0351359.1"/>
    </source>
</evidence>
<dbReference type="Pfam" id="PF12937">
    <property type="entry name" value="F-box-like"/>
    <property type="match status" value="1"/>
</dbReference>
<gene>
    <name evidence="2" type="ORF">Scaly_1524600</name>
</gene>
<dbReference type="InterPro" id="IPR036047">
    <property type="entry name" value="F-box-like_dom_sf"/>
</dbReference>
<reference evidence="2" key="2">
    <citation type="journal article" date="2024" name="Plant">
        <title>Genomic evolution and insights into agronomic trait innovations of Sesamum species.</title>
        <authorList>
            <person name="Miao H."/>
            <person name="Wang L."/>
            <person name="Qu L."/>
            <person name="Liu H."/>
            <person name="Sun Y."/>
            <person name="Le M."/>
            <person name="Wang Q."/>
            <person name="Wei S."/>
            <person name="Zheng Y."/>
            <person name="Lin W."/>
            <person name="Duan Y."/>
            <person name="Cao H."/>
            <person name="Xiong S."/>
            <person name="Wang X."/>
            <person name="Wei L."/>
            <person name="Li C."/>
            <person name="Ma Q."/>
            <person name="Ju M."/>
            <person name="Zhao R."/>
            <person name="Li G."/>
            <person name="Mu C."/>
            <person name="Tian Q."/>
            <person name="Mei H."/>
            <person name="Zhang T."/>
            <person name="Gao T."/>
            <person name="Zhang H."/>
        </authorList>
    </citation>
    <scope>NUCLEOTIDE SEQUENCE</scope>
    <source>
        <strain evidence="2">KEN8</strain>
    </source>
</reference>
<dbReference type="PROSITE" id="PS50181">
    <property type="entry name" value="FBOX"/>
    <property type="match status" value="1"/>
</dbReference>
<organism evidence="2">
    <name type="scientific">Sesamum calycinum</name>
    <dbReference type="NCBI Taxonomy" id="2727403"/>
    <lineage>
        <taxon>Eukaryota</taxon>
        <taxon>Viridiplantae</taxon>
        <taxon>Streptophyta</taxon>
        <taxon>Embryophyta</taxon>
        <taxon>Tracheophyta</taxon>
        <taxon>Spermatophyta</taxon>
        <taxon>Magnoliopsida</taxon>
        <taxon>eudicotyledons</taxon>
        <taxon>Gunneridae</taxon>
        <taxon>Pentapetalae</taxon>
        <taxon>asterids</taxon>
        <taxon>lamiids</taxon>
        <taxon>Lamiales</taxon>
        <taxon>Pedaliaceae</taxon>
        <taxon>Sesamum</taxon>
    </lineage>
</organism>
<comment type="caution">
    <text evidence="2">The sequence shown here is derived from an EMBL/GenBank/DDBJ whole genome shotgun (WGS) entry which is preliminary data.</text>
</comment>
<accession>A0AAW2P6B4</accession>
<dbReference type="Gene3D" id="1.20.1280.50">
    <property type="match status" value="1"/>
</dbReference>
<dbReference type="InterPro" id="IPR013187">
    <property type="entry name" value="F-box-assoc_dom_typ3"/>
</dbReference>
<reference evidence="2" key="1">
    <citation type="submission" date="2020-06" db="EMBL/GenBank/DDBJ databases">
        <authorList>
            <person name="Li T."/>
            <person name="Hu X."/>
            <person name="Zhang T."/>
            <person name="Song X."/>
            <person name="Zhang H."/>
            <person name="Dai N."/>
            <person name="Sheng W."/>
            <person name="Hou X."/>
            <person name="Wei L."/>
        </authorList>
    </citation>
    <scope>NUCLEOTIDE SEQUENCE</scope>
    <source>
        <strain evidence="2">KEN8</strain>
        <tissue evidence="2">Leaf</tissue>
    </source>
</reference>
<dbReference type="EMBL" id="JACGWM010000009">
    <property type="protein sequence ID" value="KAL0351359.1"/>
    <property type="molecule type" value="Genomic_DNA"/>
</dbReference>
<dbReference type="SUPFAM" id="SSF81383">
    <property type="entry name" value="F-box domain"/>
    <property type="match status" value="1"/>
</dbReference>
<name>A0AAW2P6B4_9LAMI</name>
<dbReference type="InterPro" id="IPR001810">
    <property type="entry name" value="F-box_dom"/>
</dbReference>
<dbReference type="PANTHER" id="PTHR31672:SF11">
    <property type="entry name" value="F-BOX PROTEIN CPR1-LIKE ISOFORM X2"/>
    <property type="match status" value="1"/>
</dbReference>
<sequence>MVKFCKRLTTIRFTGAERRRPLLDVFLYERSTQRLSNAKEETESQDFETEVQNQVTLPHDLLFKIFGLVHAESLFRLQFVCKKWFGLINTSTFIRHHSQQSETVLICKTLTLLESGSREDSIKSYFHFLHLDHRDDFFIESSVIDLLVDIRASCDGLLLAAVGKNKNLILINPITRKHSAFPLGFVANSSDESYGIAFCNKTNTYKVVHLFREKSGCTGCEILSISARKWTRVEGPNSSDLLPNIRKSPLSIHGSLHWMPMEHRCDHIITMNVKDEKFIAKKLPVRWAVKDRLIEIGGNLGFVSHAEANAMQVWILKNDGGSSEKWMKHYSIKLEFDFGCPIPICGSRNGREIVFECRGYDLCFYKFDKGEMEVVHSRHDNDEAWCERIEQLYIPHHHTLVSCQDDLQRLPY</sequence>
<protein>
    <recommendedName>
        <fullName evidence="1">F-box domain-containing protein</fullName>
    </recommendedName>
</protein>
<dbReference type="AlphaFoldDB" id="A0AAW2P6B4"/>
<proteinExistence type="predicted"/>
<dbReference type="InterPro" id="IPR050796">
    <property type="entry name" value="SCF_F-box_component"/>
</dbReference>
<feature type="domain" description="F-box" evidence="1">
    <location>
        <begin position="51"/>
        <end position="97"/>
    </location>
</feature>